<dbReference type="EMBL" id="ML208300">
    <property type="protein sequence ID" value="TFK71284.1"/>
    <property type="molecule type" value="Genomic_DNA"/>
</dbReference>
<evidence type="ECO:0000313" key="2">
    <source>
        <dbReference type="Proteomes" id="UP000308600"/>
    </source>
</evidence>
<keyword evidence="2" id="KW-1185">Reference proteome</keyword>
<protein>
    <submittedName>
        <fullName evidence="1">Uncharacterized protein</fullName>
    </submittedName>
</protein>
<evidence type="ECO:0000313" key="1">
    <source>
        <dbReference type="EMBL" id="TFK71284.1"/>
    </source>
</evidence>
<dbReference type="Proteomes" id="UP000308600">
    <property type="component" value="Unassembled WGS sequence"/>
</dbReference>
<name>A0ACD3B141_9AGAR</name>
<organism evidence="1 2">
    <name type="scientific">Pluteus cervinus</name>
    <dbReference type="NCBI Taxonomy" id="181527"/>
    <lineage>
        <taxon>Eukaryota</taxon>
        <taxon>Fungi</taxon>
        <taxon>Dikarya</taxon>
        <taxon>Basidiomycota</taxon>
        <taxon>Agaricomycotina</taxon>
        <taxon>Agaricomycetes</taxon>
        <taxon>Agaricomycetidae</taxon>
        <taxon>Agaricales</taxon>
        <taxon>Pluteineae</taxon>
        <taxon>Pluteaceae</taxon>
        <taxon>Pluteus</taxon>
    </lineage>
</organism>
<reference evidence="1 2" key="1">
    <citation type="journal article" date="2019" name="Nat. Ecol. Evol.">
        <title>Megaphylogeny resolves global patterns of mushroom evolution.</title>
        <authorList>
            <person name="Varga T."/>
            <person name="Krizsan K."/>
            <person name="Foldi C."/>
            <person name="Dima B."/>
            <person name="Sanchez-Garcia M."/>
            <person name="Sanchez-Ramirez S."/>
            <person name="Szollosi G.J."/>
            <person name="Szarkandi J.G."/>
            <person name="Papp V."/>
            <person name="Albert L."/>
            <person name="Andreopoulos W."/>
            <person name="Angelini C."/>
            <person name="Antonin V."/>
            <person name="Barry K.W."/>
            <person name="Bougher N.L."/>
            <person name="Buchanan P."/>
            <person name="Buyck B."/>
            <person name="Bense V."/>
            <person name="Catcheside P."/>
            <person name="Chovatia M."/>
            <person name="Cooper J."/>
            <person name="Damon W."/>
            <person name="Desjardin D."/>
            <person name="Finy P."/>
            <person name="Geml J."/>
            <person name="Haridas S."/>
            <person name="Hughes K."/>
            <person name="Justo A."/>
            <person name="Karasinski D."/>
            <person name="Kautmanova I."/>
            <person name="Kiss B."/>
            <person name="Kocsube S."/>
            <person name="Kotiranta H."/>
            <person name="LaButti K.M."/>
            <person name="Lechner B.E."/>
            <person name="Liimatainen K."/>
            <person name="Lipzen A."/>
            <person name="Lukacs Z."/>
            <person name="Mihaltcheva S."/>
            <person name="Morgado L.N."/>
            <person name="Niskanen T."/>
            <person name="Noordeloos M.E."/>
            <person name="Ohm R.A."/>
            <person name="Ortiz-Santana B."/>
            <person name="Ovrebo C."/>
            <person name="Racz N."/>
            <person name="Riley R."/>
            <person name="Savchenko A."/>
            <person name="Shiryaev A."/>
            <person name="Soop K."/>
            <person name="Spirin V."/>
            <person name="Szebenyi C."/>
            <person name="Tomsovsky M."/>
            <person name="Tulloss R.E."/>
            <person name="Uehling J."/>
            <person name="Grigoriev I.V."/>
            <person name="Vagvolgyi C."/>
            <person name="Papp T."/>
            <person name="Martin F.M."/>
            <person name="Miettinen O."/>
            <person name="Hibbett D.S."/>
            <person name="Nagy L.G."/>
        </authorList>
    </citation>
    <scope>NUCLEOTIDE SEQUENCE [LARGE SCALE GENOMIC DNA]</scope>
    <source>
        <strain evidence="1 2">NL-1719</strain>
    </source>
</reference>
<sequence>MGQKVSRLSSPTAHVASNLSDLEPPTKVAEKVPEKPKSKFDPPPTPTPDECKEKFKVYLKELGEYVGFFTNNPTYRESARTKLMRLTLIQLYELSTDTYDELIRRKSKKQSFLPATDGFDPRRNQARQKLSTLPESRFQDLAGDVRHEISRRYPQLEGEKLLNV</sequence>
<gene>
    <name evidence="1" type="ORF">BDN72DRAFT_837881</name>
</gene>
<proteinExistence type="predicted"/>
<accession>A0ACD3B141</accession>